<evidence type="ECO:0000259" key="5">
    <source>
        <dbReference type="Pfam" id="PF01869"/>
    </source>
</evidence>
<dbReference type="Pfam" id="PF09989">
    <property type="entry name" value="DUF2229"/>
    <property type="match status" value="1"/>
</dbReference>
<dbReference type="InterPro" id="IPR043129">
    <property type="entry name" value="ATPase_NBD"/>
</dbReference>
<keyword evidence="4" id="KW-0411">Iron-sulfur</keyword>
<organism evidence="7 8">
    <name type="scientific">Pseudodesulfovibrio nedwellii</name>
    <dbReference type="NCBI Taxonomy" id="2973072"/>
    <lineage>
        <taxon>Bacteria</taxon>
        <taxon>Pseudomonadati</taxon>
        <taxon>Thermodesulfobacteriota</taxon>
        <taxon>Desulfovibrionia</taxon>
        <taxon>Desulfovibrionales</taxon>
        <taxon>Desulfovibrionaceae</taxon>
    </lineage>
</organism>
<evidence type="ECO:0000256" key="4">
    <source>
        <dbReference type="ARBA" id="ARBA00023014"/>
    </source>
</evidence>
<reference evidence="7 8" key="1">
    <citation type="submission" date="2022-08" db="EMBL/GenBank/DDBJ databases">
        <title>Genome Sequence of the sulphate-reducing bacterium, Pseudodesulfovibrio sp. SYK.</title>
        <authorList>
            <person name="Kondo R."/>
            <person name="Kataoka T."/>
        </authorList>
    </citation>
    <scope>NUCLEOTIDE SEQUENCE [LARGE SCALE GENOMIC DNA]</scope>
    <source>
        <strain evidence="7 8">SYK</strain>
    </source>
</reference>
<feature type="domain" description="ATPase BadF/BadG/BcrA/BcrD type" evidence="5">
    <location>
        <begin position="321"/>
        <end position="572"/>
    </location>
</feature>
<proteinExistence type="predicted"/>
<dbReference type="InterPro" id="IPR002731">
    <property type="entry name" value="ATPase_BadF"/>
</dbReference>
<evidence type="ECO:0000313" key="8">
    <source>
        <dbReference type="Proteomes" id="UP001317742"/>
    </source>
</evidence>
<gene>
    <name evidence="7" type="ORF">SYK_16090</name>
</gene>
<evidence type="ECO:0000259" key="6">
    <source>
        <dbReference type="Pfam" id="PF09989"/>
    </source>
</evidence>
<dbReference type="RefSeq" id="WP_281763107.1">
    <property type="nucleotide sequence ID" value="NZ_AP026709.1"/>
</dbReference>
<accession>A0ABM8B121</accession>
<dbReference type="Proteomes" id="UP001317742">
    <property type="component" value="Chromosome"/>
</dbReference>
<dbReference type="SUPFAM" id="SSF53067">
    <property type="entry name" value="Actin-like ATPase domain"/>
    <property type="match status" value="2"/>
</dbReference>
<dbReference type="PANTHER" id="PTHR32329:SF7">
    <property type="entry name" value="ACTIVATOR OF 2-HYDROXYACYL-COA-HYDRATASE"/>
    <property type="match status" value="1"/>
</dbReference>
<evidence type="ECO:0000256" key="1">
    <source>
        <dbReference type="ARBA" id="ARBA00001966"/>
    </source>
</evidence>
<feature type="domain" description="DUF2229" evidence="6">
    <location>
        <begin position="633"/>
        <end position="846"/>
    </location>
</feature>
<protein>
    <submittedName>
        <fullName evidence="7">Activase</fullName>
    </submittedName>
</protein>
<sequence>MYSLGIDIGYASIKAAVLDAKGTIVHTEYMLHRGHVTQELKQLLQRLVQLPEAKHITYGAVTGSGSAILTNSGGMLEVNEVATLVEGALRLDNTCTSIIEMGGQTAKFITGFTPEDKTGVKVSMTSNCSSGTGSFLEEQVSRLGLSIEEYSALAAKATFVPRIAGRCSVFAKTDIIHHQQEGVAATDILAGLAHAVVKNYRNAVMRGLPRLPPLLFVGGVSLNKAINDAICSVLGLTAEALHVHEHSSVAGAIGAAVLAATEKLPVNLLSIADSIHQAEPFNTYMQEAMHLEPLSKFGENDAFDKHQCQSLTDNDQTPCWLGIDVGSTSTNLVLTDVKNKIVAYRYLRTAGDPIHAVRTGLTELEKEVGDAIQIAGVATTGSGRYMAGRLVGADVVRDEITAQARAATALDPSVDTIFEIGGQDSKFITLKDGAVTNFQMNKICAAGTGSFIEEQAKKLGIPLHEIGSSALASESPISLGERCTVFMESSIAAHLAHGANTEDLSAGLCYSIIKNYMNRVVSQKKVGKRIFLQGGVAHNQGVVNAFRAVTGKEIIVPPFFSVTGAYGAAILAREEMAAAENSETKFKGFSPDSKLTETSASSKIQTEASRFNRRVQEFIFEGYETTLDPTKKTVGIPRALFTYGMFPLFYPFFRALGCNVLLSEPTSGKTIRLAQEYSLDETCYPVKLINGHAAELVGKDIDFLFFPDLYTVSHPGSQARQNYGCVYMQLAFKVINKAMDLENKNIKLLAPTIAFNQGKDFMNKVFMDLGWEVGANQEQAQQALQTAMQSFKAFEAKVDAQGKALADLPSDRKTFVLISKIYGVADPALNLGIADTLAQMGHQTLPFYDLPEVDIFHQHPNMYWPFGQHILAAAGLIAKQKNLHAIFLTHHGCGPDTVLAHYFKEIMGDKPYLTIEVDEHSSAVGVITRVEAFVNSLGKGDNLRTSPKKEHLKDLEKRVAITSESSLPVAGKILLPNLYPYSQLMCETMRKGGYDATLIKETCAASIDLGRQHTTTNEYFSMSTLLGDLLYTLNDPDIATTDQLSVMLPQNEGAEVDGQYARFMRTKLDESGFDKINILAPFMENLLDMEENQAQALFLCLLAGDLVRLAPSEHREYLIETLQDMERKGELNQQSLVSIAHHVQIWLEKLKYRKRIFALGEPLILFNDTLNDNTFKRLESDGHHVVFAPFSEYLWSFLRDTLKHSPYPRAEQRRSLLREFQRLIRIISEALGKQSHFESDLEALMVRANHNLGYYAGAFGRYRSMKALGNLPQVDGVISAASMYENTGISLDILQDHTNGGKKMPLLNLTFDGNRNENDRIKTDSFIYYL</sequence>
<dbReference type="CDD" id="cd24034">
    <property type="entry name" value="ASKHA_NBD_O66634-like_rpt1"/>
    <property type="match status" value="1"/>
</dbReference>
<evidence type="ECO:0000313" key="7">
    <source>
        <dbReference type="EMBL" id="BDQ37249.1"/>
    </source>
</evidence>
<dbReference type="InterPro" id="IPR051805">
    <property type="entry name" value="Dehydratase_Activator_Redct"/>
</dbReference>
<keyword evidence="2" id="KW-0479">Metal-binding</keyword>
<dbReference type="InterPro" id="IPR018709">
    <property type="entry name" value="CoA_activase_DUF2229"/>
</dbReference>
<dbReference type="NCBIfam" id="TIGR00241">
    <property type="entry name" value="CoA_E_activ"/>
    <property type="match status" value="1"/>
</dbReference>
<evidence type="ECO:0000256" key="3">
    <source>
        <dbReference type="ARBA" id="ARBA00023004"/>
    </source>
</evidence>
<keyword evidence="3" id="KW-0408">Iron</keyword>
<dbReference type="Gene3D" id="3.40.50.11900">
    <property type="match status" value="1"/>
</dbReference>
<dbReference type="Pfam" id="PF01869">
    <property type="entry name" value="BcrAD_BadFG"/>
    <property type="match status" value="2"/>
</dbReference>
<evidence type="ECO:0000256" key="2">
    <source>
        <dbReference type="ARBA" id="ARBA00022723"/>
    </source>
</evidence>
<dbReference type="Gene3D" id="3.30.420.40">
    <property type="match status" value="4"/>
</dbReference>
<dbReference type="InterPro" id="IPR008275">
    <property type="entry name" value="CoA_E_activase_dom"/>
</dbReference>
<comment type="cofactor">
    <cofactor evidence="1">
        <name>[4Fe-4S] cluster</name>
        <dbReference type="ChEBI" id="CHEBI:49883"/>
    </cofactor>
</comment>
<name>A0ABM8B121_9BACT</name>
<dbReference type="EMBL" id="AP026709">
    <property type="protein sequence ID" value="BDQ37249.1"/>
    <property type="molecule type" value="Genomic_DNA"/>
</dbReference>
<keyword evidence="8" id="KW-1185">Reference proteome</keyword>
<dbReference type="CDD" id="cd24035">
    <property type="entry name" value="ASKHA_NBD_O66634-like_rpt2"/>
    <property type="match status" value="1"/>
</dbReference>
<dbReference type="PANTHER" id="PTHR32329">
    <property type="entry name" value="BIFUNCTIONAL PROTEIN [INCLUDES 2-HYDROXYACYL-COA DEHYDRATASE (N-TER) AND ITS ACTIVATOR DOMAIN (C_TERM)-RELATED"/>
    <property type="match status" value="1"/>
</dbReference>
<feature type="domain" description="ATPase BadF/BadG/BcrA/BcrD type" evidence="5">
    <location>
        <begin position="4"/>
        <end position="259"/>
    </location>
</feature>